<dbReference type="PROSITE" id="PS50404">
    <property type="entry name" value="GST_NTER"/>
    <property type="match status" value="1"/>
</dbReference>
<dbReference type="EMBL" id="JABXXR010000005">
    <property type="protein sequence ID" value="NVN39258.1"/>
    <property type="molecule type" value="Genomic_DNA"/>
</dbReference>
<dbReference type="PROSITE" id="PS50405">
    <property type="entry name" value="GST_CTER"/>
    <property type="match status" value="1"/>
</dbReference>
<sequence length="413" mass="45430">MIDVHYWPTPNGHKITLMLEETRLAYRLHAVNIGKGDQFLPDFLAISPNNRIPAIVDHAPDDGGAPLSVFESGAILSYLSRKTGRFGGDTPRQRIAVEEWLFWQVGGLGPMAGQNHHFSSYAPEKIPYAIDRYVKETTRLYGVMDRRLSATAFLAGDAVSIADFAAYPWILPEGQGQDMTLFPSLARWHAAIAARPATRRAYALTQSVRSGDVLFATADDRNALFAQAGLRDDGADATDFVIRGARVEDAAMLPDVERSAANAFRGVVDPAIGDLSWIADDTVMSADDHRLAIIGGQTWVAVDEHDRPHAFLSASLHDTYLHIHEISVATRFQRRGVGRALLTRAATAAAEQGLKALTLTTFRTVPFNAPYYARLGFVEIPRPECPPWLDEILNEEVARGLPSTSRCAMILRL</sequence>
<reference evidence="4 5" key="1">
    <citation type="submission" date="2020-06" db="EMBL/GenBank/DDBJ databases">
        <title>Description of novel acetic acid bacteria.</title>
        <authorList>
            <person name="Sombolestani A."/>
        </authorList>
    </citation>
    <scope>NUCLEOTIDE SEQUENCE [LARGE SCALE GENOMIC DNA]</scope>
    <source>
        <strain evidence="4 5">LMG 27010</strain>
    </source>
</reference>
<dbReference type="PROSITE" id="PS51186">
    <property type="entry name" value="GNAT"/>
    <property type="match status" value="1"/>
</dbReference>
<dbReference type="Gene3D" id="3.40.630.30">
    <property type="match status" value="1"/>
</dbReference>
<evidence type="ECO:0000259" key="1">
    <source>
        <dbReference type="PROSITE" id="PS50404"/>
    </source>
</evidence>
<dbReference type="Pfam" id="PF02798">
    <property type="entry name" value="GST_N"/>
    <property type="match status" value="1"/>
</dbReference>
<dbReference type="PANTHER" id="PTHR44051">
    <property type="entry name" value="GLUTATHIONE S-TRANSFERASE-RELATED"/>
    <property type="match status" value="1"/>
</dbReference>
<dbReference type="FunFam" id="3.40.30.10:FF:000046">
    <property type="entry name" value="GSH-dependent disulfide bond oxidoreductase"/>
    <property type="match status" value="1"/>
</dbReference>
<dbReference type="Pfam" id="PF00583">
    <property type="entry name" value="Acetyltransf_1"/>
    <property type="match status" value="1"/>
</dbReference>
<dbReference type="InterPro" id="IPR036249">
    <property type="entry name" value="Thioredoxin-like_sf"/>
</dbReference>
<organism evidence="4 5">
    <name type="scientific">Ameyamaea chiangmaiensis</name>
    <dbReference type="NCBI Taxonomy" id="442969"/>
    <lineage>
        <taxon>Bacteria</taxon>
        <taxon>Pseudomonadati</taxon>
        <taxon>Pseudomonadota</taxon>
        <taxon>Alphaproteobacteria</taxon>
        <taxon>Acetobacterales</taxon>
        <taxon>Acetobacteraceae</taxon>
        <taxon>Ameyamaea</taxon>
    </lineage>
</organism>
<dbReference type="InterPro" id="IPR036282">
    <property type="entry name" value="Glutathione-S-Trfase_C_sf"/>
</dbReference>
<dbReference type="Gene3D" id="3.40.30.10">
    <property type="entry name" value="Glutaredoxin"/>
    <property type="match status" value="1"/>
</dbReference>
<keyword evidence="5" id="KW-1185">Reference proteome</keyword>
<feature type="domain" description="GST N-terminal" evidence="1">
    <location>
        <begin position="1"/>
        <end position="87"/>
    </location>
</feature>
<dbReference type="AlphaFoldDB" id="A0A850P5Q0"/>
<dbReference type="SUPFAM" id="SSF55729">
    <property type="entry name" value="Acyl-CoA N-acyltransferases (Nat)"/>
    <property type="match status" value="1"/>
</dbReference>
<dbReference type="Pfam" id="PF00043">
    <property type="entry name" value="GST_C"/>
    <property type="match status" value="1"/>
</dbReference>
<comment type="caution">
    <text evidence="4">The sequence shown here is derived from an EMBL/GenBank/DDBJ whole genome shotgun (WGS) entry which is preliminary data.</text>
</comment>
<proteinExistence type="predicted"/>
<gene>
    <name evidence="4" type="ORF">HUK82_01585</name>
</gene>
<name>A0A850P5Q0_9PROT</name>
<dbReference type="CDD" id="cd03048">
    <property type="entry name" value="GST_N_Ure2p_like"/>
    <property type="match status" value="1"/>
</dbReference>
<dbReference type="PANTHER" id="PTHR44051:SF19">
    <property type="entry name" value="DISULFIDE-BOND OXIDOREDUCTASE YFCG"/>
    <property type="match status" value="1"/>
</dbReference>
<evidence type="ECO:0000313" key="4">
    <source>
        <dbReference type="EMBL" id="NVN39258.1"/>
    </source>
</evidence>
<dbReference type="Gene3D" id="1.20.1050.10">
    <property type="match status" value="1"/>
</dbReference>
<dbReference type="Proteomes" id="UP000585665">
    <property type="component" value="Unassembled WGS sequence"/>
</dbReference>
<dbReference type="InterPro" id="IPR010987">
    <property type="entry name" value="Glutathione-S-Trfase_C-like"/>
</dbReference>
<dbReference type="InterPro" id="IPR004045">
    <property type="entry name" value="Glutathione_S-Trfase_N"/>
</dbReference>
<dbReference type="CDD" id="cd10291">
    <property type="entry name" value="GST_C_YfcG_like"/>
    <property type="match status" value="1"/>
</dbReference>
<dbReference type="InterPro" id="IPR000182">
    <property type="entry name" value="GNAT_dom"/>
</dbReference>
<dbReference type="SFLD" id="SFLDS00019">
    <property type="entry name" value="Glutathione_Transferase_(cytos"/>
    <property type="match status" value="1"/>
</dbReference>
<dbReference type="SUPFAM" id="SSF52833">
    <property type="entry name" value="Thioredoxin-like"/>
    <property type="match status" value="1"/>
</dbReference>
<evidence type="ECO:0000259" key="3">
    <source>
        <dbReference type="PROSITE" id="PS51186"/>
    </source>
</evidence>
<dbReference type="SFLD" id="SFLDG00358">
    <property type="entry name" value="Main_(cytGST)"/>
    <property type="match status" value="1"/>
</dbReference>
<dbReference type="SFLD" id="SFLDG01151">
    <property type="entry name" value="Main.2:_Nu-like"/>
    <property type="match status" value="1"/>
</dbReference>
<dbReference type="SUPFAM" id="SSF47616">
    <property type="entry name" value="GST C-terminal domain-like"/>
    <property type="match status" value="1"/>
</dbReference>
<evidence type="ECO:0000259" key="2">
    <source>
        <dbReference type="PROSITE" id="PS50405"/>
    </source>
</evidence>
<dbReference type="InterPro" id="IPR040079">
    <property type="entry name" value="Glutathione_S-Trfase"/>
</dbReference>
<accession>A0A850P5Q0</accession>
<evidence type="ECO:0000313" key="5">
    <source>
        <dbReference type="Proteomes" id="UP000585665"/>
    </source>
</evidence>
<dbReference type="InterPro" id="IPR004046">
    <property type="entry name" value="GST_C"/>
</dbReference>
<keyword evidence="4" id="KW-0808">Transferase</keyword>
<feature type="domain" description="GST C-terminal" evidence="2">
    <location>
        <begin position="90"/>
        <end position="211"/>
    </location>
</feature>
<dbReference type="GO" id="GO:0016747">
    <property type="term" value="F:acyltransferase activity, transferring groups other than amino-acyl groups"/>
    <property type="evidence" value="ECO:0007669"/>
    <property type="project" value="InterPro"/>
</dbReference>
<feature type="domain" description="N-acetyltransferase" evidence="3">
    <location>
        <begin position="240"/>
        <end position="396"/>
    </location>
</feature>
<dbReference type="InterPro" id="IPR016181">
    <property type="entry name" value="Acyl_CoA_acyltransferase"/>
</dbReference>
<protein>
    <submittedName>
        <fullName evidence="4">GNAT family N-acetyltransferase</fullName>
    </submittedName>
</protein>